<evidence type="ECO:0000313" key="5">
    <source>
        <dbReference type="EMBL" id="HGI87919.1"/>
    </source>
</evidence>
<evidence type="ECO:0000256" key="3">
    <source>
        <dbReference type="ARBA" id="ARBA00022750"/>
    </source>
</evidence>
<organism evidence="5">
    <name type="scientific">Ignisphaera aggregans</name>
    <dbReference type="NCBI Taxonomy" id="334771"/>
    <lineage>
        <taxon>Archaea</taxon>
        <taxon>Thermoproteota</taxon>
        <taxon>Thermoprotei</taxon>
        <taxon>Desulfurococcales</taxon>
        <taxon>Desulfurococcaceae</taxon>
        <taxon>Ignisphaera</taxon>
    </lineage>
</organism>
<dbReference type="InterPro" id="IPR000671">
    <property type="entry name" value="Peptidase_A31"/>
</dbReference>
<dbReference type="GO" id="GO:0008047">
    <property type="term" value="F:enzyme activator activity"/>
    <property type="evidence" value="ECO:0007669"/>
    <property type="project" value="InterPro"/>
</dbReference>
<evidence type="ECO:0000256" key="4">
    <source>
        <dbReference type="ARBA" id="ARBA00022801"/>
    </source>
</evidence>
<dbReference type="Gene3D" id="3.40.50.1450">
    <property type="entry name" value="HybD-like"/>
    <property type="match status" value="1"/>
</dbReference>
<dbReference type="EMBL" id="DTFF01000049">
    <property type="protein sequence ID" value="HGI87919.1"/>
    <property type="molecule type" value="Genomic_DNA"/>
</dbReference>
<dbReference type="PANTHER" id="PTHR30302">
    <property type="entry name" value="HYDROGENASE 1 MATURATION PROTEASE"/>
    <property type="match status" value="1"/>
</dbReference>
<evidence type="ECO:0000256" key="1">
    <source>
        <dbReference type="ARBA" id="ARBA00006814"/>
    </source>
</evidence>
<dbReference type="Pfam" id="PF01750">
    <property type="entry name" value="HycI"/>
    <property type="match status" value="1"/>
</dbReference>
<name>A0A7C4BCE7_9CREN</name>
<proteinExistence type="inferred from homology"/>
<sequence length="163" mass="17699">MMQKLSITEACQYLKKLLSMNYSLACVGTYLRSDDAVCLELCDRLQSMGAHPNIVKCEFGLENCIDVLLLHKFDGVLICDAVISSSLEPGSIVKLGLEDIDENILILSSHSIPLTHAVNILSEVAGVKNIELLGIVACDLSIGMQLSEATRNTIDKLCECLKG</sequence>
<comment type="caution">
    <text evidence="5">The sequence shown here is derived from an EMBL/GenBank/DDBJ whole genome shotgun (WGS) entry which is preliminary data.</text>
</comment>
<accession>A0A7C4BCE7</accession>
<comment type="similarity">
    <text evidence="1">Belongs to the peptidase A31 family.</text>
</comment>
<keyword evidence="4" id="KW-0378">Hydrolase</keyword>
<reference evidence="5" key="1">
    <citation type="journal article" date="2020" name="mSystems">
        <title>Genome- and Community-Level Interaction Insights into Carbon Utilization and Element Cycling Functions of Hydrothermarchaeota in Hydrothermal Sediment.</title>
        <authorList>
            <person name="Zhou Z."/>
            <person name="Liu Y."/>
            <person name="Xu W."/>
            <person name="Pan J."/>
            <person name="Luo Z.H."/>
            <person name="Li M."/>
        </authorList>
    </citation>
    <scope>NUCLEOTIDE SEQUENCE [LARGE SCALE GENOMIC DNA]</scope>
    <source>
        <strain evidence="5">SpSt-732</strain>
    </source>
</reference>
<protein>
    <submittedName>
        <fullName evidence="5">Hydrogenase maturation protease</fullName>
    </submittedName>
</protein>
<dbReference type="SUPFAM" id="SSF53163">
    <property type="entry name" value="HybD-like"/>
    <property type="match status" value="1"/>
</dbReference>
<evidence type="ECO:0000256" key="2">
    <source>
        <dbReference type="ARBA" id="ARBA00022670"/>
    </source>
</evidence>
<dbReference type="CDD" id="cd00518">
    <property type="entry name" value="H2MP"/>
    <property type="match status" value="1"/>
</dbReference>
<gene>
    <name evidence="5" type="ORF">ENV14_05995</name>
</gene>
<dbReference type="PANTHER" id="PTHR30302:SF1">
    <property type="entry name" value="HYDROGENASE 2 MATURATION PROTEASE"/>
    <property type="match status" value="1"/>
</dbReference>
<keyword evidence="2 5" id="KW-0645">Protease</keyword>
<dbReference type="GO" id="GO:0016485">
    <property type="term" value="P:protein processing"/>
    <property type="evidence" value="ECO:0007669"/>
    <property type="project" value="TreeGrafter"/>
</dbReference>
<dbReference type="NCBIfam" id="TIGR00072">
    <property type="entry name" value="hydrog_prot"/>
    <property type="match status" value="1"/>
</dbReference>
<dbReference type="InterPro" id="IPR023430">
    <property type="entry name" value="Pept_HybD-like_dom_sf"/>
</dbReference>
<keyword evidence="3" id="KW-0064">Aspartyl protease</keyword>
<dbReference type="AlphaFoldDB" id="A0A7C4BCE7"/>
<dbReference type="GO" id="GO:0004190">
    <property type="term" value="F:aspartic-type endopeptidase activity"/>
    <property type="evidence" value="ECO:0007669"/>
    <property type="project" value="UniProtKB-KW"/>
</dbReference>